<dbReference type="GO" id="GO:0003677">
    <property type="term" value="F:DNA binding"/>
    <property type="evidence" value="ECO:0007669"/>
    <property type="project" value="InterPro"/>
</dbReference>
<dbReference type="AlphaFoldDB" id="A0A840Z2M0"/>
<evidence type="ECO:0000256" key="1">
    <source>
        <dbReference type="SAM" id="MobiDB-lite"/>
    </source>
</evidence>
<dbReference type="NCBIfam" id="NF004396">
    <property type="entry name" value="PRK05753.1"/>
    <property type="match status" value="1"/>
</dbReference>
<sequence>MTKLTSAERPPIYMIDTEADALSELAISAENRLPQVSELLLEEISRAIIFDADSIPDDVVTMLAIVQFRDEATGASRSAQLVYPCDADISQDRISILTPVGSGLIGLQRGQSILWPDRDGRKRFLTVVSVMRPSPSSVDPVGENLVDSQEGAQRAQTRG</sequence>
<gene>
    <name evidence="3" type="ORF">FHR23_002868</name>
</gene>
<dbReference type="PANTHER" id="PTHR30437:SF5">
    <property type="entry name" value="REGULATOR OF NUCLEOSIDE DIPHOSPHATE KINASE"/>
    <property type="match status" value="1"/>
</dbReference>
<proteinExistence type="predicted"/>
<dbReference type="GO" id="GO:0032784">
    <property type="term" value="P:regulation of DNA-templated transcription elongation"/>
    <property type="evidence" value="ECO:0007669"/>
    <property type="project" value="InterPro"/>
</dbReference>
<feature type="domain" description="Transcription elongation factor GreA/GreB C-terminal" evidence="2">
    <location>
        <begin position="56"/>
        <end position="131"/>
    </location>
</feature>
<keyword evidence="3" id="KW-0808">Transferase</keyword>
<dbReference type="Gene3D" id="3.10.50.30">
    <property type="entry name" value="Transcription elongation factor, GreA/GreB, C-terminal domain"/>
    <property type="match status" value="1"/>
</dbReference>
<keyword evidence="3" id="KW-0418">Kinase</keyword>
<reference evidence="3 4" key="1">
    <citation type="submission" date="2020-08" db="EMBL/GenBank/DDBJ databases">
        <title>Genomic Encyclopedia of Type Strains, Phase IV (KMG-IV): sequencing the most valuable type-strain genomes for metagenomic binning, comparative biology and taxonomic classification.</title>
        <authorList>
            <person name="Goeker M."/>
        </authorList>
    </citation>
    <scope>NUCLEOTIDE SEQUENCE [LARGE SCALE GENOMIC DNA]</scope>
    <source>
        <strain evidence="3 4">DSM 27203</strain>
    </source>
</reference>
<evidence type="ECO:0000259" key="2">
    <source>
        <dbReference type="Pfam" id="PF01272"/>
    </source>
</evidence>
<dbReference type="GO" id="GO:0006354">
    <property type="term" value="P:DNA-templated transcription elongation"/>
    <property type="evidence" value="ECO:0007669"/>
    <property type="project" value="TreeGrafter"/>
</dbReference>
<dbReference type="InterPro" id="IPR001437">
    <property type="entry name" value="Tscrpt_elong_fac_GreA/B_C"/>
</dbReference>
<feature type="compositionally biased region" description="Polar residues" evidence="1">
    <location>
        <begin position="146"/>
        <end position="159"/>
    </location>
</feature>
<keyword evidence="4" id="KW-1185">Reference proteome</keyword>
<dbReference type="GO" id="GO:0070063">
    <property type="term" value="F:RNA polymerase binding"/>
    <property type="evidence" value="ECO:0007669"/>
    <property type="project" value="InterPro"/>
</dbReference>
<protein>
    <submittedName>
        <fullName evidence="3">Regulator of nucleoside diphosphate kinase</fullName>
    </submittedName>
</protein>
<dbReference type="Proteomes" id="UP000554342">
    <property type="component" value="Unassembled WGS sequence"/>
</dbReference>
<dbReference type="GO" id="GO:0016301">
    <property type="term" value="F:kinase activity"/>
    <property type="evidence" value="ECO:0007669"/>
    <property type="project" value="UniProtKB-KW"/>
</dbReference>
<feature type="region of interest" description="Disordered" evidence="1">
    <location>
        <begin position="133"/>
        <end position="159"/>
    </location>
</feature>
<accession>A0A840Z2M0</accession>
<dbReference type="InterPro" id="IPR036953">
    <property type="entry name" value="GreA/GreB_C_sf"/>
</dbReference>
<evidence type="ECO:0000313" key="4">
    <source>
        <dbReference type="Proteomes" id="UP000554342"/>
    </source>
</evidence>
<dbReference type="PANTHER" id="PTHR30437">
    <property type="entry name" value="TRANSCRIPTION ELONGATION FACTOR GREA"/>
    <property type="match status" value="1"/>
</dbReference>
<name>A0A840Z2M0_9SPHN</name>
<dbReference type="InterPro" id="IPR023459">
    <property type="entry name" value="Tscrpt_elong_fac_GreA/B_fam"/>
</dbReference>
<evidence type="ECO:0000313" key="3">
    <source>
        <dbReference type="EMBL" id="MBB5719912.1"/>
    </source>
</evidence>
<organism evidence="3 4">
    <name type="scientific">Stakelama sediminis</name>
    <dbReference type="NCBI Taxonomy" id="463200"/>
    <lineage>
        <taxon>Bacteria</taxon>
        <taxon>Pseudomonadati</taxon>
        <taxon>Pseudomonadota</taxon>
        <taxon>Alphaproteobacteria</taxon>
        <taxon>Sphingomonadales</taxon>
        <taxon>Sphingomonadaceae</taxon>
        <taxon>Stakelama</taxon>
    </lineage>
</organism>
<dbReference type="Pfam" id="PF01272">
    <property type="entry name" value="GreA_GreB"/>
    <property type="match status" value="1"/>
</dbReference>
<comment type="caution">
    <text evidence="3">The sequence shown here is derived from an EMBL/GenBank/DDBJ whole genome shotgun (WGS) entry which is preliminary data.</text>
</comment>
<dbReference type="SUPFAM" id="SSF54534">
    <property type="entry name" value="FKBP-like"/>
    <property type="match status" value="1"/>
</dbReference>
<dbReference type="EMBL" id="JACIJI010000006">
    <property type="protein sequence ID" value="MBB5719912.1"/>
    <property type="molecule type" value="Genomic_DNA"/>
</dbReference>
<dbReference type="RefSeq" id="WP_184005258.1">
    <property type="nucleotide sequence ID" value="NZ_BAABIF010000006.1"/>
</dbReference>